<accession>A0A1S7LEL3</accession>
<protein>
    <recommendedName>
        <fullName evidence="3">DNA repair ATPase</fullName>
    </recommendedName>
</protein>
<dbReference type="AlphaFoldDB" id="A0A1S7LEL3"/>
<name>A0A1S7LEL3_MAGMO</name>
<dbReference type="NCBIfam" id="NF047389">
    <property type="entry name" value="ATPase_Sll1717"/>
    <property type="match status" value="1"/>
</dbReference>
<evidence type="ECO:0000313" key="2">
    <source>
        <dbReference type="EMBL" id="CRH04236.1"/>
    </source>
</evidence>
<evidence type="ECO:0008006" key="3">
    <source>
        <dbReference type="Google" id="ProtNLM"/>
    </source>
</evidence>
<organism evidence="2">
    <name type="scientific">Magnetococcus massalia (strain MO-1)</name>
    <dbReference type="NCBI Taxonomy" id="451514"/>
    <lineage>
        <taxon>Bacteria</taxon>
        <taxon>Pseudomonadati</taxon>
        <taxon>Pseudomonadota</taxon>
        <taxon>Magnetococcia</taxon>
        <taxon>Magnetococcales</taxon>
        <taxon>Magnetococcaceae</taxon>
        <taxon>Magnetococcus</taxon>
    </lineage>
</organism>
<keyword evidence="1" id="KW-0812">Transmembrane</keyword>
<reference evidence="2" key="1">
    <citation type="submission" date="2015-04" db="EMBL/GenBank/DDBJ databases">
        <authorList>
            <person name="Syromyatnikov M.Y."/>
            <person name="Popov V.N."/>
        </authorList>
    </citation>
    <scope>NUCLEOTIDE SEQUENCE</scope>
    <source>
        <strain evidence="2">MO-1</strain>
    </source>
</reference>
<dbReference type="InterPro" id="IPR059206">
    <property type="entry name" value="Sll1717-like"/>
</dbReference>
<proteinExistence type="predicted"/>
<feature type="transmembrane region" description="Helical" evidence="1">
    <location>
        <begin position="12"/>
        <end position="32"/>
    </location>
</feature>
<sequence>MRNLRVVYEKLYSVFLFQFFIMAITVILTQVFPMAKKDQQTKYKFSRNALIGEAGAEDDENFLYKCFVSTEEYRILQDIKNNQSVILGRTGAGKTALLLKLEENEEHVIRIEPDELALDYISNSDVIQFFENAGTRLDPFYKLLWEHIFVIELLQHKFGKNDSKDLLSTLLTFTKKDKRKEAAISYLREWGDKFWEEAQIRVKEITTKIEDQLKGGVKIDAPHVGVNYAQASNLSEDVKLEYAHQAQKIVNQSQIQRLKTVLKLLSEEIFTDQKKKYYIIIDGLDEDWVENKIKFKLIKALITALREINKIPTIKVVISLRTDLFYSVIDHTKDPGFQMEKYESVLLRLSWTRSMLKDLLEKRVNYLIRSKYTRQHVNFDEILPNAINKEPPIKYLIDRTLFRPRDAILFLNEIIRSADGKATFTAINVKQGEHDYSHKRLLSVFDEWRNQYPNLNIYVTVLENYSPFKYENITKDKVEEMWKELPNDSLESEPLVNSHTNDYHSVKAHIVKSLYRVGVLGIKISGTEKTLWSHINETPVTHGQLKNNTKLYIHKTFHRALGVSEQEGIE</sequence>
<keyword evidence="1" id="KW-1133">Transmembrane helix</keyword>
<keyword evidence="1" id="KW-0472">Membrane</keyword>
<evidence type="ECO:0000256" key="1">
    <source>
        <dbReference type="SAM" id="Phobius"/>
    </source>
</evidence>
<gene>
    <name evidence="2" type="ORF">MAGMO_0019</name>
</gene>
<dbReference type="EMBL" id="LO017727">
    <property type="protein sequence ID" value="CRH04236.1"/>
    <property type="molecule type" value="Genomic_DNA"/>
</dbReference>